<dbReference type="EMBL" id="KQ761323">
    <property type="protein sequence ID" value="OAD57898.1"/>
    <property type="molecule type" value="Genomic_DNA"/>
</dbReference>
<evidence type="ECO:0000313" key="11">
    <source>
        <dbReference type="Proteomes" id="UP000250275"/>
    </source>
</evidence>
<proteinExistence type="inferred from homology"/>
<gene>
    <name evidence="10" type="ORF">WN48_01359</name>
</gene>
<feature type="non-terminal residue" evidence="10">
    <location>
        <position position="223"/>
    </location>
</feature>
<dbReference type="GO" id="GO:0045259">
    <property type="term" value="C:proton-transporting ATP synthase complex"/>
    <property type="evidence" value="ECO:0007669"/>
    <property type="project" value="UniProtKB-KW"/>
</dbReference>
<accession>A0A310SQF1</accession>
<name>A0A310SQF1_9HYME</name>
<evidence type="ECO:0000256" key="8">
    <source>
        <dbReference type="ARBA" id="ARBA00023136"/>
    </source>
</evidence>
<keyword evidence="11" id="KW-1185">Reference proteome</keyword>
<dbReference type="SUPFAM" id="SSF161060">
    <property type="entry name" value="ATP synthase B chain-like"/>
    <property type="match status" value="1"/>
</dbReference>
<organism evidence="10 11">
    <name type="scientific">Eufriesea mexicana</name>
    <dbReference type="NCBI Taxonomy" id="516756"/>
    <lineage>
        <taxon>Eukaryota</taxon>
        <taxon>Metazoa</taxon>
        <taxon>Ecdysozoa</taxon>
        <taxon>Arthropoda</taxon>
        <taxon>Hexapoda</taxon>
        <taxon>Insecta</taxon>
        <taxon>Pterygota</taxon>
        <taxon>Neoptera</taxon>
        <taxon>Endopterygota</taxon>
        <taxon>Hymenoptera</taxon>
        <taxon>Apocrita</taxon>
        <taxon>Aculeata</taxon>
        <taxon>Apoidea</taxon>
        <taxon>Anthophila</taxon>
        <taxon>Apidae</taxon>
        <taxon>Eufriesea</taxon>
    </lineage>
</organism>
<evidence type="ECO:0000256" key="3">
    <source>
        <dbReference type="ARBA" id="ARBA00022547"/>
    </source>
</evidence>
<dbReference type="Proteomes" id="UP000250275">
    <property type="component" value="Unassembled WGS sequence"/>
</dbReference>
<dbReference type="PANTHER" id="PTHR12733">
    <property type="entry name" value="MITOCHONDRIAL ATP SYNTHASE B CHAIN"/>
    <property type="match status" value="1"/>
</dbReference>
<keyword evidence="6 9" id="KW-0406">Ion transport</keyword>
<evidence type="ECO:0000256" key="1">
    <source>
        <dbReference type="ARBA" id="ARBA00007479"/>
    </source>
</evidence>
<evidence type="ECO:0000256" key="5">
    <source>
        <dbReference type="ARBA" id="ARBA00022792"/>
    </source>
</evidence>
<keyword evidence="3 9" id="KW-0138">CF(0)</keyword>
<reference evidence="10 11" key="1">
    <citation type="submission" date="2015-07" db="EMBL/GenBank/DDBJ databases">
        <title>The genome of Eufriesea mexicana.</title>
        <authorList>
            <person name="Pan H."/>
            <person name="Kapheim K."/>
        </authorList>
    </citation>
    <scope>NUCLEOTIDE SEQUENCE [LARGE SCALE GENOMIC DNA]</scope>
    <source>
        <strain evidence="10">0111107269</strain>
        <tissue evidence="10">Whole body</tissue>
    </source>
</reference>
<evidence type="ECO:0000256" key="7">
    <source>
        <dbReference type="ARBA" id="ARBA00023128"/>
    </source>
</evidence>
<protein>
    <recommendedName>
        <fullName evidence="9">ATP synthase subunit b</fullName>
    </recommendedName>
</protein>
<keyword evidence="7 9" id="KW-0496">Mitochondrion</keyword>
<evidence type="ECO:0000256" key="4">
    <source>
        <dbReference type="ARBA" id="ARBA00022781"/>
    </source>
</evidence>
<dbReference type="GO" id="GO:0046933">
    <property type="term" value="F:proton-transporting ATP synthase activity, rotational mechanism"/>
    <property type="evidence" value="ECO:0007669"/>
    <property type="project" value="TreeGrafter"/>
</dbReference>
<keyword evidence="2 9" id="KW-0813">Transport</keyword>
<keyword evidence="4 9" id="KW-0375">Hydrogen ion transport</keyword>
<dbReference type="InterPro" id="IPR013837">
    <property type="entry name" value="ATP_synth_F0_suB"/>
</dbReference>
<sequence>MLSRLSFRNISSQVKAIGTCGIQTTAVTSSDGPRPKRPVEASPVRMGFIPDEWFQFFYPKTGASGPYVFLTTVSTYLLSKEWYVLEHEYYGGLSLLSIILYVHFKFGDKISAYFTKEIDMVEESLNNSKNESIAEHQDAIDSMEREKWRTDAQLMIYDIRKQNIWMQLEACYRERLATVHKQVKTVLDYHAQLDTINRRIAQKHMVQWITMNVLKAITAEQEK</sequence>
<dbReference type="PANTHER" id="PTHR12733:SF3">
    <property type="entry name" value="ATP SYNTHASE F(0) COMPLEX SUBUNIT B1, MITOCHONDRIAL"/>
    <property type="match status" value="1"/>
</dbReference>
<dbReference type="Gene3D" id="1.20.5.2210">
    <property type="match status" value="1"/>
</dbReference>
<dbReference type="AlphaFoldDB" id="A0A310SQF1"/>
<comment type="similarity">
    <text evidence="1 9">Belongs to the eukaryotic ATPase B chain family.</text>
</comment>
<evidence type="ECO:0000313" key="10">
    <source>
        <dbReference type="EMBL" id="OAD57898.1"/>
    </source>
</evidence>
<evidence type="ECO:0000256" key="6">
    <source>
        <dbReference type="ARBA" id="ARBA00023065"/>
    </source>
</evidence>
<keyword evidence="8 9" id="KW-0472">Membrane</keyword>
<evidence type="ECO:0000256" key="2">
    <source>
        <dbReference type="ARBA" id="ARBA00022448"/>
    </source>
</evidence>
<keyword evidence="5 9" id="KW-0999">Mitochondrion inner membrane</keyword>
<comment type="subunit">
    <text evidence="9">F-type ATPases have 2 components, CF(1) - the catalytic core - and CF(0) - the membrane proton channel. CF(1) and CF(0) have multiple subunits.</text>
</comment>
<evidence type="ECO:0000256" key="9">
    <source>
        <dbReference type="RuleBase" id="RU368017"/>
    </source>
</evidence>
<comment type="subcellular location">
    <subcellularLocation>
        <location evidence="9">Mitochondrion</location>
    </subcellularLocation>
    <subcellularLocation>
        <location evidence="9">Mitochondrion inner membrane</location>
    </subcellularLocation>
</comment>
<dbReference type="Pfam" id="PF05405">
    <property type="entry name" value="Mt_ATP-synt_B"/>
    <property type="match status" value="1"/>
</dbReference>
<comment type="function">
    <text evidence="9">Subunit b, of the mitochondrial membrane ATP synthase complex (F(1)F(0) ATP synthase or Complex V) that produces ATP from ADP in the presence of a proton gradient across the membrane which is generated by electron transport complexes of the respiratory chain. ATP synthase complex consist of a soluble F(1) head domain - the catalytic core - and a membrane F(1) domain - the membrane proton channel. These two domains are linked by a central stalk rotating inside the F(1) region and a stationary peripheral stalk. During catalysis, ATP synthesis in the catalytic domain of F(1) is coupled via a rotary mechanism of the central stalk subunits to proton translocation. In vivo, can only synthesize ATP although its ATP hydrolase activity can be activated artificially in vitro. Part of the complex F(0) domain. Part of the complex F(0) domain and the peripheric stalk, which acts as a stator to hold the catalytic alpha(3)beta(3) subcomplex and subunit a/ATP6 static relative to the rotary elements.</text>
</comment>
<dbReference type="InterPro" id="IPR008688">
    <property type="entry name" value="ATP_synth_Bsub_B/MI25"/>
</dbReference>
<dbReference type="OrthoDB" id="67388at2759"/>
<dbReference type="GO" id="GO:0005743">
    <property type="term" value="C:mitochondrial inner membrane"/>
    <property type="evidence" value="ECO:0007669"/>
    <property type="project" value="UniProtKB-SubCell"/>
</dbReference>